<protein>
    <submittedName>
        <fullName evidence="2">Uncharacterized protein</fullName>
    </submittedName>
</protein>
<dbReference type="AlphaFoldDB" id="A0A7Z8Y8J5"/>
<accession>A0A7Z8Y8J5</accession>
<name>A0A7Z8Y8J5_9ACTO</name>
<dbReference type="EMBL" id="UYIO01000001">
    <property type="protein sequence ID" value="VDG76178.1"/>
    <property type="molecule type" value="Genomic_DNA"/>
</dbReference>
<reference evidence="2 3" key="1">
    <citation type="submission" date="2018-11" db="EMBL/GenBank/DDBJ databases">
        <authorList>
            <consortium name="Pathogen Informatics"/>
        </authorList>
    </citation>
    <scope>NUCLEOTIDE SEQUENCE [LARGE SCALE GENOMIC DNA]</scope>
    <source>
        <strain evidence="2 3">NCTC10327</strain>
    </source>
</reference>
<dbReference type="RefSeq" id="WP_185933912.1">
    <property type="nucleotide sequence ID" value="NZ_UYIO01000001.1"/>
</dbReference>
<comment type="caution">
    <text evidence="2">The sequence shown here is derived from an EMBL/GenBank/DDBJ whole genome shotgun (WGS) entry which is preliminary data.</text>
</comment>
<dbReference type="Proteomes" id="UP000269974">
    <property type="component" value="Unassembled WGS sequence"/>
</dbReference>
<evidence type="ECO:0000256" key="1">
    <source>
        <dbReference type="SAM" id="MobiDB-lite"/>
    </source>
</evidence>
<organism evidence="2 3">
    <name type="scientific">Actinobaculum suis</name>
    <dbReference type="NCBI Taxonomy" id="1657"/>
    <lineage>
        <taxon>Bacteria</taxon>
        <taxon>Bacillati</taxon>
        <taxon>Actinomycetota</taxon>
        <taxon>Actinomycetes</taxon>
        <taxon>Actinomycetales</taxon>
        <taxon>Actinomycetaceae</taxon>
        <taxon>Actinobaculum</taxon>
    </lineage>
</organism>
<proteinExistence type="predicted"/>
<evidence type="ECO:0000313" key="3">
    <source>
        <dbReference type="Proteomes" id="UP000269974"/>
    </source>
</evidence>
<gene>
    <name evidence="2" type="ORF">NCTC10327_00843</name>
</gene>
<feature type="region of interest" description="Disordered" evidence="1">
    <location>
        <begin position="39"/>
        <end position="63"/>
    </location>
</feature>
<evidence type="ECO:0000313" key="2">
    <source>
        <dbReference type="EMBL" id="VDG76178.1"/>
    </source>
</evidence>
<sequence length="258" mass="28571">MENTRAGITPDRQARIILEQIAVLLTEAQASTAEIHASLYGPRSTPSRPIATTPRPAPDQLPFGLDRVTDDWETGAVRTPAGCIEILSEVADDWAENLGYTRPTTTPVCEWLADTTEHAYNRLEPEAWAATIGEIQRVYAIATRLAGLHPETTNHTCPNDGTRLERYPLDDGFTDWEICPTCGTPWTRATYTKAVNTRLRLEMIGTPPDTWIPRAQAATLLGIPRAILDTNVHRGRLQSRAGKINLRQAATLARNQKK</sequence>